<proteinExistence type="predicted"/>
<reference evidence="3" key="3">
    <citation type="submission" date="2023-05" db="EMBL/GenBank/DDBJ databases">
        <authorList>
            <person name="Smith C.H."/>
        </authorList>
    </citation>
    <scope>NUCLEOTIDE SEQUENCE</scope>
    <source>
        <strain evidence="3">CHS0354</strain>
        <tissue evidence="3">Mantle</tissue>
    </source>
</reference>
<evidence type="ECO:0000259" key="2">
    <source>
        <dbReference type="PROSITE" id="PS50940"/>
    </source>
</evidence>
<reference evidence="3" key="2">
    <citation type="journal article" date="2021" name="Genome Biol. Evol.">
        <title>Developing a high-quality reference genome for a parasitic bivalve with doubly uniparental inheritance (Bivalvia: Unionida).</title>
        <authorList>
            <person name="Smith C.H."/>
        </authorList>
    </citation>
    <scope>NUCLEOTIDE SEQUENCE</scope>
    <source>
        <strain evidence="3">CHS0354</strain>
        <tissue evidence="3">Mantle</tissue>
    </source>
</reference>
<keyword evidence="1" id="KW-0732">Signal</keyword>
<dbReference type="GO" id="GO:0008061">
    <property type="term" value="F:chitin binding"/>
    <property type="evidence" value="ECO:0007669"/>
    <property type="project" value="InterPro"/>
</dbReference>
<feature type="chain" id="PRO_5041975779" description="Chitin-binding type-2 domain-containing protein" evidence="1">
    <location>
        <begin position="25"/>
        <end position="185"/>
    </location>
</feature>
<accession>A0AAE0W587</accession>
<comment type="caution">
    <text evidence="3">The sequence shown here is derived from an EMBL/GenBank/DDBJ whole genome shotgun (WGS) entry which is preliminary data.</text>
</comment>
<keyword evidence="4" id="KW-1185">Reference proteome</keyword>
<organism evidence="3 4">
    <name type="scientific">Potamilus streckersoni</name>
    <dbReference type="NCBI Taxonomy" id="2493646"/>
    <lineage>
        <taxon>Eukaryota</taxon>
        <taxon>Metazoa</taxon>
        <taxon>Spiralia</taxon>
        <taxon>Lophotrochozoa</taxon>
        <taxon>Mollusca</taxon>
        <taxon>Bivalvia</taxon>
        <taxon>Autobranchia</taxon>
        <taxon>Heteroconchia</taxon>
        <taxon>Palaeoheterodonta</taxon>
        <taxon>Unionida</taxon>
        <taxon>Unionoidea</taxon>
        <taxon>Unionidae</taxon>
        <taxon>Ambleminae</taxon>
        <taxon>Lampsilini</taxon>
        <taxon>Potamilus</taxon>
    </lineage>
</organism>
<evidence type="ECO:0000256" key="1">
    <source>
        <dbReference type="SAM" id="SignalP"/>
    </source>
</evidence>
<reference evidence="3" key="1">
    <citation type="journal article" date="2021" name="Genome Biol. Evol.">
        <title>A High-Quality Reference Genome for a Parasitic Bivalve with Doubly Uniparental Inheritance (Bivalvia: Unionida).</title>
        <authorList>
            <person name="Smith C.H."/>
        </authorList>
    </citation>
    <scope>NUCLEOTIDE SEQUENCE</scope>
    <source>
        <strain evidence="3">CHS0354</strain>
    </source>
</reference>
<dbReference type="InterPro" id="IPR002557">
    <property type="entry name" value="Chitin-bd_dom"/>
</dbReference>
<dbReference type="EMBL" id="JAEAOA010001685">
    <property type="protein sequence ID" value="KAK3601574.1"/>
    <property type="molecule type" value="Genomic_DNA"/>
</dbReference>
<dbReference type="GO" id="GO:0005576">
    <property type="term" value="C:extracellular region"/>
    <property type="evidence" value="ECO:0007669"/>
    <property type="project" value="InterPro"/>
</dbReference>
<dbReference type="Proteomes" id="UP001195483">
    <property type="component" value="Unassembled WGS sequence"/>
</dbReference>
<name>A0AAE0W587_9BIVA</name>
<dbReference type="PROSITE" id="PS50940">
    <property type="entry name" value="CHIT_BIND_II"/>
    <property type="match status" value="1"/>
</dbReference>
<sequence>MLGNKMLAAYEIIALTISFSGVFAGNEIYGPDFFASEWCSSVGTGRIPDPIHCQMYFDCNVVYSDVPPGLVQHQTECVYPDLFSEETFQCEAFDTVKCGDRMEPVNKCDYTMNKCNGPNCQPCENNYPKCEGLSDGFHAHPMKSDSPYYIECYKSRLSSVHMCPTDPDGRIMLFWEEKRNCTAMT</sequence>
<evidence type="ECO:0000313" key="4">
    <source>
        <dbReference type="Proteomes" id="UP001195483"/>
    </source>
</evidence>
<dbReference type="AlphaFoldDB" id="A0AAE0W587"/>
<gene>
    <name evidence="3" type="ORF">CHS0354_027818</name>
</gene>
<feature type="domain" description="Chitin-binding type-2" evidence="2">
    <location>
        <begin position="36"/>
        <end position="100"/>
    </location>
</feature>
<protein>
    <recommendedName>
        <fullName evidence="2">Chitin-binding type-2 domain-containing protein</fullName>
    </recommendedName>
</protein>
<feature type="signal peptide" evidence="1">
    <location>
        <begin position="1"/>
        <end position="24"/>
    </location>
</feature>
<evidence type="ECO:0000313" key="3">
    <source>
        <dbReference type="EMBL" id="KAK3601574.1"/>
    </source>
</evidence>